<evidence type="ECO:0000313" key="2">
    <source>
        <dbReference type="Proteomes" id="UP000003773"/>
    </source>
</evidence>
<evidence type="ECO:0000313" key="1">
    <source>
        <dbReference type="EMBL" id="EDN82506.1"/>
    </source>
</evidence>
<dbReference type="Proteomes" id="UP000003773">
    <property type="component" value="Unassembled WGS sequence"/>
</dbReference>
<gene>
    <name evidence="1" type="ORF">BIFADO_01556</name>
</gene>
<protein>
    <submittedName>
        <fullName evidence="1">Uncharacterized protein</fullName>
    </submittedName>
</protein>
<comment type="caution">
    <text evidence="1">The sequence shown here is derived from an EMBL/GenBank/DDBJ whole genome shotgun (WGS) entry which is preliminary data.</text>
</comment>
<dbReference type="HOGENOM" id="CLU_3325057_0_0_11"/>
<name>A7A6S3_BIFAD</name>
<sequence>MVEREMKLFEHVQFQFNREKLAKLRICSSWDGIHMRWQ</sequence>
<reference evidence="1 2" key="1">
    <citation type="submission" date="2007-04" db="EMBL/GenBank/DDBJ databases">
        <authorList>
            <person name="Fulton L."/>
            <person name="Clifton S."/>
            <person name="Fulton B."/>
            <person name="Xu J."/>
            <person name="Minx P."/>
            <person name="Pepin K.H."/>
            <person name="Johnson M."/>
            <person name="Thiruvilangam P."/>
            <person name="Bhonagiri V."/>
            <person name="Nash W.E."/>
            <person name="Mardis E.R."/>
            <person name="Wilson R.K."/>
        </authorList>
    </citation>
    <scope>NUCLEOTIDE SEQUENCE [LARGE SCALE GENOMIC DNA]</scope>
    <source>
        <strain evidence="1 2">L2-32</strain>
    </source>
</reference>
<dbReference type="EMBL" id="AAXD02000052">
    <property type="protein sequence ID" value="EDN82506.1"/>
    <property type="molecule type" value="Genomic_DNA"/>
</dbReference>
<proteinExistence type="predicted"/>
<dbReference type="AlphaFoldDB" id="A7A6S3"/>
<organism evidence="1 2">
    <name type="scientific">Bifidobacterium adolescentis L2-32</name>
    <dbReference type="NCBI Taxonomy" id="411481"/>
    <lineage>
        <taxon>Bacteria</taxon>
        <taxon>Bacillati</taxon>
        <taxon>Actinomycetota</taxon>
        <taxon>Actinomycetes</taxon>
        <taxon>Bifidobacteriales</taxon>
        <taxon>Bifidobacteriaceae</taxon>
        <taxon>Bifidobacterium</taxon>
    </lineage>
</organism>
<reference evidence="1 2" key="2">
    <citation type="submission" date="2007-05" db="EMBL/GenBank/DDBJ databases">
        <title>Draft genome sequence of Bifidobacterium adolescentis (L2-32).</title>
        <authorList>
            <person name="Sudarsanam P."/>
            <person name="Ley R."/>
            <person name="Guruge J."/>
            <person name="Turnbaugh P.J."/>
            <person name="Mahowald M."/>
            <person name="Liep D."/>
            <person name="Gordon J."/>
        </authorList>
    </citation>
    <scope>NUCLEOTIDE SEQUENCE [LARGE SCALE GENOMIC DNA]</scope>
    <source>
        <strain evidence="1 2">L2-32</strain>
    </source>
</reference>
<accession>A7A6S3</accession>